<dbReference type="KEGG" id="srub:C2R22_14650"/>
<dbReference type="EMBL" id="CP026309">
    <property type="protein sequence ID" value="AUV82731.1"/>
    <property type="molecule type" value="Genomic_DNA"/>
</dbReference>
<protein>
    <recommendedName>
        <fullName evidence="5">Arylsulfotransferase (Asst)</fullName>
    </recommendedName>
</protein>
<proteinExistence type="predicted"/>
<reference evidence="3 4" key="1">
    <citation type="submission" date="2018-01" db="EMBL/GenBank/DDBJ databases">
        <title>Complete genome sequence of Salinigranum rubrum GX10T, an extremely halophilic archaeon isolated from a marine solar saltern.</title>
        <authorList>
            <person name="Han S."/>
        </authorList>
    </citation>
    <scope>NUCLEOTIDE SEQUENCE [LARGE SCALE GENOMIC DNA]</scope>
    <source>
        <strain evidence="3 4">GX10</strain>
    </source>
</reference>
<gene>
    <name evidence="3" type="ORF">C2R22_14650</name>
</gene>
<keyword evidence="2" id="KW-1133">Transmembrane helix</keyword>
<keyword evidence="2" id="KW-0472">Membrane</keyword>
<feature type="region of interest" description="Disordered" evidence="1">
    <location>
        <begin position="32"/>
        <end position="71"/>
    </location>
</feature>
<sequence length="488" mass="52247">MRLSRGVALALVGLVVLSSTLAVSAATAPTRSVTAAESGVTGTSTQQSSADAATAAPSGGPHVLVGSQGGGTNWQKQGSVYRLNDQEVVWKINDRDSYFDATMMENGNVVAGFMHNGYRTGCEPYEPPCTKTGYRVLDPSAGSTPEVVSEYMFPIRGPTHSEMHDVEPMGDGRFVFADMEYERIAIVSDGTIEWQWNASDSGFYDAPPDVTRRDWLHINDVDYIGDERFLVSVRNANQLLVIERGEGVVEVINEDPGGSDSSCTKGGQLADFDDDGDVRCGDPSVMNHQHNPQWLGDGRVLVADSENDRIVELHRSESGEWEEAWTLEEAGGLVLQWPRDADRLPNGNTLVTDSLNRRVFEVTPAGDVVWSYATPLIPYEADPIPEGEVAGGFAAEAPADETPQSENGTDTTTATASDTTPTSPAPSTQPPASSSGLSAADIPGLSLLLVGIKAVVPRLPIWFGEFQLLVTILSLGLVGVGVVDHRRD</sequence>
<feature type="compositionally biased region" description="Low complexity" evidence="1">
    <location>
        <begin position="38"/>
        <end position="61"/>
    </location>
</feature>
<name>A0A2I8VLD8_9EURY</name>
<organism evidence="3 4">
    <name type="scientific">Salinigranum rubrum</name>
    <dbReference type="NCBI Taxonomy" id="755307"/>
    <lineage>
        <taxon>Archaea</taxon>
        <taxon>Methanobacteriati</taxon>
        <taxon>Methanobacteriota</taxon>
        <taxon>Stenosarchaea group</taxon>
        <taxon>Halobacteria</taxon>
        <taxon>Halobacteriales</taxon>
        <taxon>Haloferacaceae</taxon>
        <taxon>Salinigranum</taxon>
    </lineage>
</organism>
<dbReference type="SUPFAM" id="SSF63829">
    <property type="entry name" value="Calcium-dependent phosphotriesterase"/>
    <property type="match status" value="1"/>
</dbReference>
<dbReference type="Pfam" id="PF05935">
    <property type="entry name" value="Arylsulfotrans"/>
    <property type="match status" value="1"/>
</dbReference>
<keyword evidence="2" id="KW-0812">Transmembrane</keyword>
<evidence type="ECO:0000256" key="1">
    <source>
        <dbReference type="SAM" id="MobiDB-lite"/>
    </source>
</evidence>
<accession>A0A2I8VLD8</accession>
<dbReference type="GO" id="GO:0004062">
    <property type="term" value="F:aryl sulfotransferase activity"/>
    <property type="evidence" value="ECO:0007669"/>
    <property type="project" value="InterPro"/>
</dbReference>
<feature type="transmembrane region" description="Helical" evidence="2">
    <location>
        <begin position="461"/>
        <end position="483"/>
    </location>
</feature>
<dbReference type="GeneID" id="35593356"/>
<dbReference type="Gene3D" id="2.120.10.30">
    <property type="entry name" value="TolB, C-terminal domain"/>
    <property type="match status" value="1"/>
</dbReference>
<evidence type="ECO:0000313" key="3">
    <source>
        <dbReference type="EMBL" id="AUV82731.1"/>
    </source>
</evidence>
<dbReference type="InterPro" id="IPR010262">
    <property type="entry name" value="Arylsulfotransferase_bact"/>
</dbReference>
<dbReference type="OrthoDB" id="306371at2157"/>
<feature type="region of interest" description="Disordered" evidence="1">
    <location>
        <begin position="398"/>
        <end position="437"/>
    </location>
</feature>
<evidence type="ECO:0000256" key="2">
    <source>
        <dbReference type="SAM" id="Phobius"/>
    </source>
</evidence>
<keyword evidence="4" id="KW-1185">Reference proteome</keyword>
<evidence type="ECO:0008006" key="5">
    <source>
        <dbReference type="Google" id="ProtNLM"/>
    </source>
</evidence>
<feature type="compositionally biased region" description="Low complexity" evidence="1">
    <location>
        <begin position="409"/>
        <end position="422"/>
    </location>
</feature>
<dbReference type="InterPro" id="IPR011042">
    <property type="entry name" value="6-blade_b-propeller_TolB-like"/>
</dbReference>
<evidence type="ECO:0000313" key="4">
    <source>
        <dbReference type="Proteomes" id="UP000236584"/>
    </source>
</evidence>
<dbReference type="Proteomes" id="UP000236584">
    <property type="component" value="Chromosome"/>
</dbReference>
<dbReference type="RefSeq" id="WP_103426420.1">
    <property type="nucleotide sequence ID" value="NZ_CP026309.1"/>
</dbReference>
<dbReference type="AlphaFoldDB" id="A0A2I8VLD8"/>